<evidence type="ECO:0000256" key="2">
    <source>
        <dbReference type="ARBA" id="ARBA00010617"/>
    </source>
</evidence>
<dbReference type="GO" id="GO:0020037">
    <property type="term" value="F:heme binding"/>
    <property type="evidence" value="ECO:0007669"/>
    <property type="project" value="InterPro"/>
</dbReference>
<evidence type="ECO:0000256" key="5">
    <source>
        <dbReference type="ARBA" id="ARBA00023002"/>
    </source>
</evidence>
<evidence type="ECO:0000256" key="8">
    <source>
        <dbReference type="PIRSR" id="PIRSR602401-1"/>
    </source>
</evidence>
<name>A0A9P0F414_BEMTA</name>
<evidence type="ECO:0000256" key="3">
    <source>
        <dbReference type="ARBA" id="ARBA00022617"/>
    </source>
</evidence>
<keyword evidence="3 8" id="KW-0349">Heme</keyword>
<dbReference type="InterPro" id="IPR002401">
    <property type="entry name" value="Cyt_P450_E_grp-I"/>
</dbReference>
<dbReference type="PANTHER" id="PTHR24291">
    <property type="entry name" value="CYTOCHROME P450 FAMILY 4"/>
    <property type="match status" value="1"/>
</dbReference>
<dbReference type="AlphaFoldDB" id="A0A9P0F414"/>
<keyword evidence="5" id="KW-0560">Oxidoreductase</keyword>
<dbReference type="PANTHER" id="PTHR24291:SF50">
    <property type="entry name" value="BIFUNCTIONAL ALBAFLAVENONE MONOOXYGENASE_TERPENE SYNTHASE"/>
    <property type="match status" value="1"/>
</dbReference>
<dbReference type="EMBL" id="OU963864">
    <property type="protein sequence ID" value="CAH0387243.1"/>
    <property type="molecule type" value="Genomic_DNA"/>
</dbReference>
<organism evidence="10 11">
    <name type="scientific">Bemisia tabaci</name>
    <name type="common">Sweetpotato whitefly</name>
    <name type="synonym">Aleurodes tabaci</name>
    <dbReference type="NCBI Taxonomy" id="7038"/>
    <lineage>
        <taxon>Eukaryota</taxon>
        <taxon>Metazoa</taxon>
        <taxon>Ecdysozoa</taxon>
        <taxon>Arthropoda</taxon>
        <taxon>Hexapoda</taxon>
        <taxon>Insecta</taxon>
        <taxon>Pterygota</taxon>
        <taxon>Neoptera</taxon>
        <taxon>Paraneoptera</taxon>
        <taxon>Hemiptera</taxon>
        <taxon>Sternorrhyncha</taxon>
        <taxon>Aleyrodoidea</taxon>
        <taxon>Aleyrodidae</taxon>
        <taxon>Aleyrodinae</taxon>
        <taxon>Bemisia</taxon>
    </lineage>
</organism>
<evidence type="ECO:0000256" key="6">
    <source>
        <dbReference type="ARBA" id="ARBA00023004"/>
    </source>
</evidence>
<reference evidence="10" key="1">
    <citation type="submission" date="2021-12" db="EMBL/GenBank/DDBJ databases">
        <authorList>
            <person name="King R."/>
        </authorList>
    </citation>
    <scope>NUCLEOTIDE SEQUENCE</scope>
</reference>
<sequence>MELQIAEVIHLNIYLLGLLILILALIIIASQMKNSKINRFMASVPGPVSFPLIGSAFHLINLDSTTLPDFLRKQLRHYPRIAGYWAAGKAYVYTGDRKILNTIFCSIQNTHKPTHYALFHDLGDGIFSSNGAEWRQTRKQINPSFRTEILQTFSDSFSYHTKVFLDNLQQNANTGSCVDLFTHLHTCTFDLVFENMLGYRMDLQRKKLTYLSKDFTEAAKMTFDRLFNPLFWSPWTYYISGKQNKLDRVARSLRNATKNIIDIHMERRSKNEKNSDLGNSSRFMDILLNNIETKHMSVEKAAEEAADLSIGGSITTSMTVAWALKIMAIRPEIQNTAYQEVMEVSEGKEIMMHDLSKLSYLESVVKETLRHYTVPMVGRDIVEDIQLDENEILPAGVQVILALFCLHHNPELWEKPGAFYPEHFSPENEAKRPKGSFLPFLTGPRSCPGQSYAMQSMKCLLANALLRYKFSSDETLPEDVMDGDYSLLYMLFPKSGFHVRVENRSASKTRTEDQDCSILEKKSLPHFTRKHLESSQPHFETIFENDALRLRSV</sequence>
<dbReference type="GO" id="GO:0004497">
    <property type="term" value="F:monooxygenase activity"/>
    <property type="evidence" value="ECO:0007669"/>
    <property type="project" value="UniProtKB-KW"/>
</dbReference>
<evidence type="ECO:0000256" key="1">
    <source>
        <dbReference type="ARBA" id="ARBA00001971"/>
    </source>
</evidence>
<comment type="cofactor">
    <cofactor evidence="1 8">
        <name>heme</name>
        <dbReference type="ChEBI" id="CHEBI:30413"/>
    </cofactor>
</comment>
<keyword evidence="9" id="KW-0812">Transmembrane</keyword>
<feature type="transmembrane region" description="Helical" evidence="9">
    <location>
        <begin position="40"/>
        <end position="60"/>
    </location>
</feature>
<dbReference type="InterPro" id="IPR050196">
    <property type="entry name" value="Cytochrome_P450_Monoox"/>
</dbReference>
<dbReference type="SUPFAM" id="SSF48264">
    <property type="entry name" value="Cytochrome P450"/>
    <property type="match status" value="1"/>
</dbReference>
<protein>
    <recommendedName>
        <fullName evidence="12">Cytochrome P450</fullName>
    </recommendedName>
</protein>
<feature type="transmembrane region" description="Helical" evidence="9">
    <location>
        <begin position="12"/>
        <end position="28"/>
    </location>
</feature>
<accession>A0A9P0F414</accession>
<evidence type="ECO:0000256" key="7">
    <source>
        <dbReference type="ARBA" id="ARBA00023033"/>
    </source>
</evidence>
<proteinExistence type="inferred from homology"/>
<dbReference type="Gene3D" id="1.10.630.10">
    <property type="entry name" value="Cytochrome P450"/>
    <property type="match status" value="1"/>
</dbReference>
<keyword evidence="11" id="KW-1185">Reference proteome</keyword>
<keyword evidence="7" id="KW-0503">Monooxygenase</keyword>
<dbReference type="Proteomes" id="UP001152759">
    <property type="component" value="Chromosome 3"/>
</dbReference>
<keyword evidence="4 8" id="KW-0479">Metal-binding</keyword>
<keyword evidence="9" id="KW-1133">Transmembrane helix</keyword>
<feature type="binding site" description="axial binding residue" evidence="8">
    <location>
        <position position="447"/>
    </location>
    <ligand>
        <name>heme</name>
        <dbReference type="ChEBI" id="CHEBI:30413"/>
    </ligand>
    <ligandPart>
        <name>Fe</name>
        <dbReference type="ChEBI" id="CHEBI:18248"/>
    </ligandPart>
</feature>
<dbReference type="Pfam" id="PF00067">
    <property type="entry name" value="p450"/>
    <property type="match status" value="1"/>
</dbReference>
<keyword evidence="9" id="KW-0472">Membrane</keyword>
<dbReference type="PRINTS" id="PR00463">
    <property type="entry name" value="EP450I"/>
</dbReference>
<dbReference type="InterPro" id="IPR036396">
    <property type="entry name" value="Cyt_P450_sf"/>
</dbReference>
<evidence type="ECO:0000313" key="11">
    <source>
        <dbReference type="Proteomes" id="UP001152759"/>
    </source>
</evidence>
<keyword evidence="6 8" id="KW-0408">Iron</keyword>
<comment type="similarity">
    <text evidence="2">Belongs to the cytochrome P450 family.</text>
</comment>
<gene>
    <name evidence="10" type="ORF">BEMITA_LOCUS6282</name>
</gene>
<dbReference type="GO" id="GO:0016705">
    <property type="term" value="F:oxidoreductase activity, acting on paired donors, with incorporation or reduction of molecular oxygen"/>
    <property type="evidence" value="ECO:0007669"/>
    <property type="project" value="InterPro"/>
</dbReference>
<evidence type="ECO:0000256" key="4">
    <source>
        <dbReference type="ARBA" id="ARBA00022723"/>
    </source>
</evidence>
<dbReference type="InterPro" id="IPR001128">
    <property type="entry name" value="Cyt_P450"/>
</dbReference>
<evidence type="ECO:0000256" key="9">
    <source>
        <dbReference type="SAM" id="Phobius"/>
    </source>
</evidence>
<dbReference type="PRINTS" id="PR00385">
    <property type="entry name" value="P450"/>
</dbReference>
<dbReference type="GO" id="GO:0005506">
    <property type="term" value="F:iron ion binding"/>
    <property type="evidence" value="ECO:0007669"/>
    <property type="project" value="InterPro"/>
</dbReference>
<evidence type="ECO:0000313" key="10">
    <source>
        <dbReference type="EMBL" id="CAH0387243.1"/>
    </source>
</evidence>
<evidence type="ECO:0008006" key="12">
    <source>
        <dbReference type="Google" id="ProtNLM"/>
    </source>
</evidence>